<dbReference type="STRING" id="298654.FraEuI1c_4385"/>
<gene>
    <name evidence="3" type="ordered locus">FraEuI1c_4385</name>
</gene>
<proteinExistence type="predicted"/>
<dbReference type="eggNOG" id="ENOG502Z97Z">
    <property type="taxonomic scope" value="Bacteria"/>
</dbReference>
<reference evidence="3 4" key="1">
    <citation type="submission" date="2010-10" db="EMBL/GenBank/DDBJ databases">
        <title>Complete sequence of Frankia sp. EuI1c.</title>
        <authorList>
            <consortium name="US DOE Joint Genome Institute"/>
            <person name="Lucas S."/>
            <person name="Copeland A."/>
            <person name="Lapidus A."/>
            <person name="Cheng J.-F."/>
            <person name="Bruce D."/>
            <person name="Goodwin L."/>
            <person name="Pitluck S."/>
            <person name="Chertkov O."/>
            <person name="Detter J.C."/>
            <person name="Han C."/>
            <person name="Tapia R."/>
            <person name="Land M."/>
            <person name="Hauser L."/>
            <person name="Jeffries C."/>
            <person name="Kyrpides N."/>
            <person name="Ivanova N."/>
            <person name="Mikhailova N."/>
            <person name="Beauchemin N."/>
            <person name="Sen A."/>
            <person name="Sur S.A."/>
            <person name="Gtari M."/>
            <person name="Wall L."/>
            <person name="Tisa L."/>
            <person name="Woyke T."/>
        </authorList>
    </citation>
    <scope>NUCLEOTIDE SEQUENCE [LARGE SCALE GENOMIC DNA]</scope>
    <source>
        <strain evidence="4">DSM 45817 / CECT 9037 / EuI1c</strain>
    </source>
</reference>
<dbReference type="EMBL" id="CP002299">
    <property type="protein sequence ID" value="ADP82384.1"/>
    <property type="molecule type" value="Genomic_DNA"/>
</dbReference>
<dbReference type="Proteomes" id="UP000002484">
    <property type="component" value="Chromosome"/>
</dbReference>
<organism evidence="3 4">
    <name type="scientific">Pseudofrankia inefficax (strain DSM 45817 / CECT 9037 / DDB 130130 / EuI1c)</name>
    <name type="common">Frankia inefficax</name>
    <dbReference type="NCBI Taxonomy" id="298654"/>
    <lineage>
        <taxon>Bacteria</taxon>
        <taxon>Bacillati</taxon>
        <taxon>Actinomycetota</taxon>
        <taxon>Actinomycetes</taxon>
        <taxon>Frankiales</taxon>
        <taxon>Frankiaceae</taxon>
        <taxon>Pseudofrankia</taxon>
    </lineage>
</organism>
<dbReference type="Pfam" id="PF20091">
    <property type="entry name" value="Abhydrolase_10"/>
    <property type="match status" value="1"/>
</dbReference>
<dbReference type="PROSITE" id="PS51257">
    <property type="entry name" value="PROKAR_LIPOPROTEIN"/>
    <property type="match status" value="1"/>
</dbReference>
<evidence type="ECO:0000313" key="3">
    <source>
        <dbReference type="EMBL" id="ADP82384.1"/>
    </source>
</evidence>
<dbReference type="ESTHER" id="fraie-e3jda0">
    <property type="family name" value="Abhydrolase_10"/>
</dbReference>
<feature type="chain" id="PRO_5039613783" evidence="1">
    <location>
        <begin position="28"/>
        <end position="511"/>
    </location>
</feature>
<protein>
    <submittedName>
        <fullName evidence="3">Putative signal peptide-containing protein</fullName>
    </submittedName>
</protein>
<evidence type="ECO:0000256" key="1">
    <source>
        <dbReference type="SAM" id="SignalP"/>
    </source>
</evidence>
<feature type="domain" description="Alpha/beta hydrolase" evidence="2">
    <location>
        <begin position="49"/>
        <end position="496"/>
    </location>
</feature>
<keyword evidence="1" id="KW-0732">Signal</keyword>
<dbReference type="HOGENOM" id="CLU_040631_0_0_11"/>
<dbReference type="OrthoDB" id="1971292at2"/>
<accession>E3JDA0</accession>
<dbReference type="AlphaFoldDB" id="E3JDA0"/>
<dbReference type="InParanoid" id="E3JDA0"/>
<evidence type="ECO:0000259" key="2">
    <source>
        <dbReference type="Pfam" id="PF20091"/>
    </source>
</evidence>
<keyword evidence="4" id="KW-1185">Reference proteome</keyword>
<evidence type="ECO:0000313" key="4">
    <source>
        <dbReference type="Proteomes" id="UP000002484"/>
    </source>
</evidence>
<dbReference type="KEGG" id="fri:FraEuI1c_4385"/>
<feature type="signal peptide" evidence="1">
    <location>
        <begin position="1"/>
        <end position="27"/>
    </location>
</feature>
<sequence length="511" mass="53159" precursor="true">MNRRRPGRLAVLLLAAAAALSGLTACGGGGGGTTVAPTVNAATRTGVTVTGPTADGDRPNPFSLPVFDLGAAGYTAQEYFFGGTATSYAPEPATTLGPDGRWTMKASRTASFKTRMLVLRPSDPKKFSGTVWVSWLNVTAGFEIGDFTRESLRDGDATVYVSAQKAGLDGVPGAEGNGLRKWDPERYGSLFHPGDDFSYDIFTKAALLVGRDRGKLPVDPMAGFDVKQVFGTGASQSAFRLTSYLDGVQPLTRALDGALLIANFGRAAAFQTATGTDAADEAFSRPPVRIRADLGIPTILVSTETEAESVYPARQPDTATFRFWEIAGAAHAGGGPDTIGDVVKLFTRDGLKLPTGSLGSTSGAVGATAAPNSLDWQPVVATAGVDLTRWASGGPPPPALPRIAIEGNPPRIERDADGNALGGIRMPDLEVPVATYSGTVPGASLMASLFGTMSPFPPSRLAALYPDRQTYLTAYDHAVDKAVTAGYFLARDAPSIKAAATANATALFPDH</sequence>
<dbReference type="InterPro" id="IPR045394">
    <property type="entry name" value="Abhydrolase_dom"/>
</dbReference>
<name>E3JDA0_PSEI1</name>